<evidence type="ECO:0000256" key="4">
    <source>
        <dbReference type="ARBA" id="ARBA00022553"/>
    </source>
</evidence>
<feature type="region of interest" description="Disordered" evidence="11">
    <location>
        <begin position="221"/>
        <end position="252"/>
    </location>
</feature>
<evidence type="ECO:0000256" key="3">
    <source>
        <dbReference type="ARBA" id="ARBA00022448"/>
    </source>
</evidence>
<reference evidence="12" key="2">
    <citation type="submission" date="2025-08" db="UniProtKB">
        <authorList>
            <consortium name="Ensembl"/>
        </authorList>
    </citation>
    <scope>IDENTIFICATION</scope>
</reference>
<comment type="caution">
    <text evidence="10">Lacks conserved residue(s) required for the propagation of feature annotation.</text>
</comment>
<evidence type="ECO:0000256" key="1">
    <source>
        <dbReference type="ARBA" id="ARBA00004141"/>
    </source>
</evidence>
<evidence type="ECO:0000256" key="7">
    <source>
        <dbReference type="ARBA" id="ARBA00022989"/>
    </source>
</evidence>
<evidence type="ECO:0000256" key="9">
    <source>
        <dbReference type="ARBA" id="ARBA00037350"/>
    </source>
</evidence>
<dbReference type="GO" id="GO:0016020">
    <property type="term" value="C:membrane"/>
    <property type="evidence" value="ECO:0007669"/>
    <property type="project" value="UniProtKB-SubCell"/>
</dbReference>
<protein>
    <recommendedName>
        <fullName evidence="10">Secretory carrier-associated membrane protein</fullName>
        <shortName evidence="10">Secretory carrier membrane protein</shortName>
    </recommendedName>
</protein>
<dbReference type="InterPro" id="IPR007273">
    <property type="entry name" value="SCAMP"/>
</dbReference>
<dbReference type="OrthoDB" id="242866at2759"/>
<dbReference type="PANTHER" id="PTHR10687">
    <property type="entry name" value="SECRETORY CARRIER-ASSOCIATED MEMBRANE PROTEIN SCAMP"/>
    <property type="match status" value="1"/>
</dbReference>
<accession>A0A8C0QE51</accession>
<feature type="region of interest" description="Disordered" evidence="11">
    <location>
        <begin position="522"/>
        <end position="546"/>
    </location>
</feature>
<dbReference type="Pfam" id="PF04144">
    <property type="entry name" value="SCAMP"/>
    <property type="match status" value="1"/>
</dbReference>
<evidence type="ECO:0000256" key="8">
    <source>
        <dbReference type="ARBA" id="ARBA00023136"/>
    </source>
</evidence>
<evidence type="ECO:0000256" key="2">
    <source>
        <dbReference type="ARBA" id="ARBA00010482"/>
    </source>
</evidence>
<feature type="transmembrane region" description="Helical" evidence="10">
    <location>
        <begin position="301"/>
        <end position="321"/>
    </location>
</feature>
<keyword evidence="4" id="KW-0597">Phosphoprotein</keyword>
<name>A0A8C0QE51_CANLF</name>
<keyword evidence="3 10" id="KW-0813">Transport</keyword>
<gene>
    <name evidence="12" type="primary">SCAMP4</name>
</gene>
<comment type="similarity">
    <text evidence="2 10">Belongs to the SCAMP family.</text>
</comment>
<comment type="function">
    <text evidence="9">Probably involved in membrane protein trafficking.</text>
</comment>
<reference evidence="12" key="1">
    <citation type="submission" date="2018-10" db="EMBL/GenBank/DDBJ databases">
        <title>De novo assembly of a Great Dane genome.</title>
        <authorList>
            <person name="Kidd J.M."/>
            <person name="Pendleton A.L."/>
            <person name="Shen F."/>
            <person name="Emery S."/>
        </authorList>
    </citation>
    <scope>NUCLEOTIDE SEQUENCE [LARGE SCALE GENOMIC DNA]</scope>
    <source>
        <strain evidence="12">Great Dane</strain>
    </source>
</reference>
<feature type="transmembrane region" description="Helical" evidence="10">
    <location>
        <begin position="327"/>
        <end position="348"/>
    </location>
</feature>
<evidence type="ECO:0000313" key="12">
    <source>
        <dbReference type="Ensembl" id="ENSCAFP00040007443.1"/>
    </source>
</evidence>
<evidence type="ECO:0000313" key="13">
    <source>
        <dbReference type="Proteomes" id="UP000694542"/>
    </source>
</evidence>
<sequence length="593" mass="63615">MTSAPTLPAPSSQPLLPRASGWAPCASWTRMGTCMTTASLMCARATTSTSPASPVPCAPWPWYTPGCSAFSTGHPRPTVPWGPASASTRGLTSTTASRCSVVSWRPSAAAWTLARRQRGPRASGPCSAPTARPPVRLHPQAFACLVAAQRLWSCWAVLGTTCVSLPEARPHAVPTGVWGCICAQTELVPGPELSAGPAWPGTWARALPCSNHLQARAQGSPGTVSPLSQVSENGPACENKQPQTRWLQPSAPPSCQAEMSEKENNFPPLPKFIPLKPCFYQNFSDEIPIEHQLLVKRIYRLWLFYCATLGVNLIACLAWWIGGGSGANFGLALVWLLLFSPCGYVCWFRPAYKAFRADSSFNFMAFFFIFGAQFVLTVIQAIGFSGWGAWYTGSTGGRAEASRRHRPSGTRAFGGTHRPERLSTTTSQGIACPSTPPCPATRLLAASGRRGAAWPHGLPTCPRRHPLLPGQGSRAQEHLGTRVCVHLTFGREVLASAAQKPSSLCAWQEDAPATRHVRSSCYPHPLLPGPSEGRHRPPQGEGGSRPAACLPELMVLRTTGLVSTRVFCPGVWPSGLLPLFLSLWAMGSWLGPS</sequence>
<evidence type="ECO:0000256" key="6">
    <source>
        <dbReference type="ARBA" id="ARBA00022927"/>
    </source>
</evidence>
<feature type="compositionally biased region" description="Polar residues" evidence="11">
    <location>
        <begin position="221"/>
        <end position="232"/>
    </location>
</feature>
<comment type="subcellular location">
    <subcellularLocation>
        <location evidence="1 10">Membrane</location>
        <topology evidence="1 10">Multi-pass membrane protein</topology>
    </subcellularLocation>
</comment>
<keyword evidence="7 10" id="KW-1133">Transmembrane helix</keyword>
<evidence type="ECO:0000256" key="11">
    <source>
        <dbReference type="SAM" id="MobiDB-lite"/>
    </source>
</evidence>
<evidence type="ECO:0000256" key="10">
    <source>
        <dbReference type="RuleBase" id="RU363122"/>
    </source>
</evidence>
<proteinExistence type="inferred from homology"/>
<dbReference type="Proteomes" id="UP000694542">
    <property type="component" value="Chromosome 20"/>
</dbReference>
<keyword evidence="6" id="KW-0653">Protein transport</keyword>
<keyword evidence="5 10" id="KW-0812">Transmembrane</keyword>
<dbReference type="AlphaFoldDB" id="A0A8C0QE51"/>
<keyword evidence="8 10" id="KW-0472">Membrane</keyword>
<dbReference type="PANTHER" id="PTHR10687:SF11">
    <property type="entry name" value="SECRETORY CARRIER-ASSOCIATED MEMBRANE PROTEIN 4"/>
    <property type="match status" value="1"/>
</dbReference>
<evidence type="ECO:0000256" key="5">
    <source>
        <dbReference type="ARBA" id="ARBA00022692"/>
    </source>
</evidence>
<dbReference type="Ensembl" id="ENSCAFT00040008572.1">
    <property type="protein sequence ID" value="ENSCAFP00040007443.1"/>
    <property type="gene ID" value="ENSCAFG00040004517.1"/>
</dbReference>
<organism evidence="12 13">
    <name type="scientific">Canis lupus familiaris</name>
    <name type="common">Dog</name>
    <name type="synonym">Canis familiaris</name>
    <dbReference type="NCBI Taxonomy" id="9615"/>
    <lineage>
        <taxon>Eukaryota</taxon>
        <taxon>Metazoa</taxon>
        <taxon>Chordata</taxon>
        <taxon>Craniata</taxon>
        <taxon>Vertebrata</taxon>
        <taxon>Euteleostomi</taxon>
        <taxon>Mammalia</taxon>
        <taxon>Eutheria</taxon>
        <taxon>Laurasiatheria</taxon>
        <taxon>Carnivora</taxon>
        <taxon>Caniformia</taxon>
        <taxon>Canidae</taxon>
        <taxon>Canis</taxon>
    </lineage>
</organism>
<feature type="region of interest" description="Disordered" evidence="11">
    <location>
        <begin position="400"/>
        <end position="429"/>
    </location>
</feature>
<dbReference type="GO" id="GO:0015031">
    <property type="term" value="P:protein transport"/>
    <property type="evidence" value="ECO:0007669"/>
    <property type="project" value="UniProtKB-KW"/>
</dbReference>
<feature type="transmembrane region" description="Helical" evidence="10">
    <location>
        <begin position="360"/>
        <end position="390"/>
    </location>
</feature>